<dbReference type="GO" id="GO:0005245">
    <property type="term" value="F:voltage-gated calcium channel activity"/>
    <property type="evidence" value="ECO:0007669"/>
    <property type="project" value="InterPro"/>
</dbReference>
<evidence type="ECO:0000256" key="5">
    <source>
        <dbReference type="ARBA" id="ARBA00022837"/>
    </source>
</evidence>
<dbReference type="InterPro" id="IPR044581">
    <property type="entry name" value="TPC1_plant"/>
</dbReference>
<proteinExistence type="predicted"/>
<dbReference type="PANTHER" id="PTHR46988:SF2">
    <property type="entry name" value="TWO PORE CALCIUM CHANNEL PROTEIN 1"/>
    <property type="match status" value="1"/>
</dbReference>
<feature type="domain" description="Ion transport" evidence="12">
    <location>
        <begin position="96"/>
        <end position="290"/>
    </location>
</feature>
<keyword evidence="3 11" id="KW-0812">Transmembrane</keyword>
<keyword evidence="2" id="KW-0813">Transport</keyword>
<feature type="transmembrane region" description="Helical" evidence="11">
    <location>
        <begin position="259"/>
        <end position="279"/>
    </location>
</feature>
<keyword evidence="5" id="KW-0106">Calcium</keyword>
<dbReference type="Gene3D" id="1.10.287.70">
    <property type="match status" value="2"/>
</dbReference>
<feature type="transmembrane region" description="Helical" evidence="11">
    <location>
        <begin position="195"/>
        <end position="214"/>
    </location>
</feature>
<feature type="transmembrane region" description="Helical" evidence="11">
    <location>
        <begin position="526"/>
        <end position="548"/>
    </location>
</feature>
<accession>A0A7S1F229</accession>
<evidence type="ECO:0000256" key="2">
    <source>
        <dbReference type="ARBA" id="ARBA00022448"/>
    </source>
</evidence>
<evidence type="ECO:0000313" key="13">
    <source>
        <dbReference type="EMBL" id="CAD8839219.1"/>
    </source>
</evidence>
<gene>
    <name evidence="13" type="ORF">NSCI0253_LOCUS13567</name>
</gene>
<feature type="region of interest" description="Disordered" evidence="10">
    <location>
        <begin position="722"/>
        <end position="758"/>
    </location>
</feature>
<sequence>MDGVESDVWDDGEALPVEVAVIWIRKAKFGSVKWVSSCSKSQVWWYNIRHRLRYLTKLCNYLFLLTAFFETPAYFTNLKVNVEDLELFGLPILSAVTTAIIDIFFMFVLFFYYVMRWKSLGKAHRLGIWHILGLLALTLSFVDSVIVVFFYRGGLVPGSFRISRFCRPVLFMSTSSQFRQTMNQVLWSSRKFASVIWYLALSVFVFTWIGIVVFSQTGLGGKTGNGFQSWPNSLGTVWVTMTTVNYPDVMLPGYTDNRFCFAFFFIYLVWSVYFLQNLLLAKVYDAYKEQLTMSVNLKQARRAEATDEAFMLLAVNGAIPVQMWLLFFKYYRDPLKKHTLEEVMEDSDNVNRSAHFLRAVGVDQQQSLSRTDFHNVVQVFCDTQFVRVRPPLVFSIVDNVVDCALVADLIITFAQTLYFIQSSDGRFSQITLSPHKAWFWVLFGFTVFFCLEVAHRIRVKGFAYFWRAKFQNRYDFFTVLGLLIISLIFFFKPESTVLGRILILVRILRYQRILVHIRPFRNLAKLVFKIVPSYWNLSLLLCYVYYVFTTFGVQFFGGKINSQNPALKDSPFVQNAYLTLNFNDFGSGFVTLFCLMVVNNWNVVANGYLLIMGDAACLFFVSFFVVVNLISLNILVALIIDCSTTLSSGNDTNEASDSLLRATPNTSFAGRSLEESNNPRQKLKIRNYSQRMLLHRVLTEDDEETSGGDGRMQILRHASRHVLSNRPARSSEPNFEDDWPSELDTADSEAADTNWLQD</sequence>
<dbReference type="PANTHER" id="PTHR46988">
    <property type="entry name" value="TWO PORE CALCIUM CHANNEL PROTEIN 1"/>
    <property type="match status" value="1"/>
</dbReference>
<evidence type="ECO:0000256" key="6">
    <source>
        <dbReference type="ARBA" id="ARBA00022989"/>
    </source>
</evidence>
<dbReference type="GO" id="GO:0016020">
    <property type="term" value="C:membrane"/>
    <property type="evidence" value="ECO:0007669"/>
    <property type="project" value="UniProtKB-SubCell"/>
</dbReference>
<evidence type="ECO:0000256" key="11">
    <source>
        <dbReference type="SAM" id="Phobius"/>
    </source>
</evidence>
<dbReference type="EMBL" id="HBFQ01019378">
    <property type="protein sequence ID" value="CAD8839219.1"/>
    <property type="molecule type" value="Transcribed_RNA"/>
</dbReference>
<keyword evidence="6 11" id="KW-1133">Transmembrane helix</keyword>
<reference evidence="13" key="1">
    <citation type="submission" date="2021-01" db="EMBL/GenBank/DDBJ databases">
        <authorList>
            <person name="Corre E."/>
            <person name="Pelletier E."/>
            <person name="Niang G."/>
            <person name="Scheremetjew M."/>
            <person name="Finn R."/>
            <person name="Kale V."/>
            <person name="Holt S."/>
            <person name="Cochrane G."/>
            <person name="Meng A."/>
            <person name="Brown T."/>
            <person name="Cohen L."/>
        </authorList>
    </citation>
    <scope>NUCLEOTIDE SEQUENCE</scope>
</reference>
<feature type="transmembrane region" description="Helical" evidence="11">
    <location>
        <begin position="585"/>
        <end position="604"/>
    </location>
</feature>
<evidence type="ECO:0000256" key="7">
    <source>
        <dbReference type="ARBA" id="ARBA00023065"/>
    </source>
</evidence>
<name>A0A7S1F229_NOCSC</name>
<feature type="transmembrane region" description="Helical" evidence="11">
    <location>
        <begin position="126"/>
        <end position="151"/>
    </location>
</feature>
<dbReference type="Pfam" id="PF00520">
    <property type="entry name" value="Ion_trans"/>
    <property type="match status" value="2"/>
</dbReference>
<feature type="transmembrane region" description="Helical" evidence="11">
    <location>
        <begin position="437"/>
        <end position="454"/>
    </location>
</feature>
<evidence type="ECO:0000256" key="10">
    <source>
        <dbReference type="SAM" id="MobiDB-lite"/>
    </source>
</evidence>
<keyword evidence="4" id="KW-0677">Repeat</keyword>
<evidence type="ECO:0000256" key="1">
    <source>
        <dbReference type="ARBA" id="ARBA00004141"/>
    </source>
</evidence>
<dbReference type="SUPFAM" id="SSF81324">
    <property type="entry name" value="Voltage-gated potassium channels"/>
    <property type="match status" value="2"/>
</dbReference>
<feature type="transmembrane region" description="Helical" evidence="11">
    <location>
        <begin position="309"/>
        <end position="328"/>
    </location>
</feature>
<evidence type="ECO:0000256" key="9">
    <source>
        <dbReference type="ARBA" id="ARBA00023303"/>
    </source>
</evidence>
<keyword evidence="7" id="KW-0406">Ion transport</keyword>
<evidence type="ECO:0000256" key="3">
    <source>
        <dbReference type="ARBA" id="ARBA00022692"/>
    </source>
</evidence>
<feature type="compositionally biased region" description="Acidic residues" evidence="10">
    <location>
        <begin position="734"/>
        <end position="750"/>
    </location>
</feature>
<dbReference type="InterPro" id="IPR027359">
    <property type="entry name" value="Volt_channel_dom_sf"/>
</dbReference>
<dbReference type="InterPro" id="IPR005821">
    <property type="entry name" value="Ion_trans_dom"/>
</dbReference>
<feature type="transmembrane region" description="Helical" evidence="11">
    <location>
        <begin position="474"/>
        <end position="491"/>
    </location>
</feature>
<protein>
    <recommendedName>
        <fullName evidence="12">Ion transport domain-containing protein</fullName>
    </recommendedName>
</protein>
<organism evidence="13">
    <name type="scientific">Noctiluca scintillans</name>
    <name type="common">Sea sparkle</name>
    <name type="synonym">Red tide dinoflagellate</name>
    <dbReference type="NCBI Taxonomy" id="2966"/>
    <lineage>
        <taxon>Eukaryota</taxon>
        <taxon>Sar</taxon>
        <taxon>Alveolata</taxon>
        <taxon>Dinophyceae</taxon>
        <taxon>Noctilucales</taxon>
        <taxon>Noctilucaceae</taxon>
        <taxon>Noctiluca</taxon>
    </lineage>
</organism>
<feature type="transmembrane region" description="Helical" evidence="11">
    <location>
        <begin position="87"/>
        <end position="114"/>
    </location>
</feature>
<feature type="transmembrane region" description="Helical" evidence="11">
    <location>
        <begin position="616"/>
        <end position="640"/>
    </location>
</feature>
<evidence type="ECO:0000256" key="4">
    <source>
        <dbReference type="ARBA" id="ARBA00022737"/>
    </source>
</evidence>
<evidence type="ECO:0000256" key="8">
    <source>
        <dbReference type="ARBA" id="ARBA00023136"/>
    </source>
</evidence>
<dbReference type="Gene3D" id="1.20.120.350">
    <property type="entry name" value="Voltage-gated potassium channels. Chain C"/>
    <property type="match status" value="1"/>
</dbReference>
<comment type="subcellular location">
    <subcellularLocation>
        <location evidence="1">Membrane</location>
        <topology evidence="1">Multi-pass membrane protein</topology>
    </subcellularLocation>
</comment>
<keyword evidence="8 11" id="KW-0472">Membrane</keyword>
<feature type="transmembrane region" description="Helical" evidence="11">
    <location>
        <begin position="58"/>
        <end position="75"/>
    </location>
</feature>
<evidence type="ECO:0000259" key="12">
    <source>
        <dbReference type="Pfam" id="PF00520"/>
    </source>
</evidence>
<keyword evidence="9" id="KW-0407">Ion channel</keyword>
<feature type="domain" description="Ion transport" evidence="12">
    <location>
        <begin position="413"/>
        <end position="641"/>
    </location>
</feature>
<dbReference type="AlphaFoldDB" id="A0A7S1F229"/>